<dbReference type="RefSeq" id="WP_120162929.1">
    <property type="nucleotide sequence ID" value="NZ_JBNVZW010000003.1"/>
</dbReference>
<evidence type="ECO:0000259" key="4">
    <source>
        <dbReference type="PROSITE" id="PS50893"/>
    </source>
</evidence>
<dbReference type="CDD" id="cd03257">
    <property type="entry name" value="ABC_NikE_OppD_transporters"/>
    <property type="match status" value="1"/>
</dbReference>
<dbReference type="EMBL" id="NSDJ01000002">
    <property type="protein sequence ID" value="RKF66117.1"/>
    <property type="molecule type" value="Genomic_DNA"/>
</dbReference>
<accession>A0ABX9PML0</accession>
<keyword evidence="3 5" id="KW-0067">ATP-binding</keyword>
<sequence length="271" mass="29758">MEIPLHLVTEPFLHLHNVSRHHALPRAFWRRQHKTLFEHLSLRVSRHETLGLVGASGCGKSSLLKILLALEAPDSGKVYCAGTEIRPGSARSLREYRRCVQYIPQDPAGSLPPAQTIGQIIAEPLKRLGFEGDIRLRVSDVMAQVSLSDTLTSRTAGELSGGQAQRVAIARALAIRPQFLVADEPVSGLDLPLRAQVKQLLQQVTQQNGMGLLMVTHDISMVAGLCDRLLVMHGGEIVEDRATQDVLRSPDHTHTRQLLNAIPHLPLIVNG</sequence>
<dbReference type="InterPro" id="IPR027417">
    <property type="entry name" value="P-loop_NTPase"/>
</dbReference>
<dbReference type="PROSITE" id="PS50893">
    <property type="entry name" value="ABC_TRANSPORTER_2"/>
    <property type="match status" value="1"/>
</dbReference>
<keyword evidence="2" id="KW-0547">Nucleotide-binding</keyword>
<dbReference type="InterPro" id="IPR050319">
    <property type="entry name" value="ABC_transp_ATP-bind"/>
</dbReference>
<feature type="domain" description="ABC transporter" evidence="4">
    <location>
        <begin position="13"/>
        <end position="259"/>
    </location>
</feature>
<reference evidence="5 6" key="1">
    <citation type="submission" date="2017-08" db="EMBL/GenBank/DDBJ databases">
        <title>Comparative genomics of bacteria isolated from necrotic lesions of AOD affected trees.</title>
        <authorList>
            <person name="Doonan J."/>
            <person name="Denman S."/>
            <person name="Mcdonald J.E."/>
        </authorList>
    </citation>
    <scope>NUCLEOTIDE SEQUENCE [LARGE SCALE GENOMIC DNA]</scope>
    <source>
        <strain evidence="5 6">CIP 105588</strain>
    </source>
</reference>
<keyword evidence="1" id="KW-0813">Transport</keyword>
<dbReference type="InterPro" id="IPR003439">
    <property type="entry name" value="ABC_transporter-like_ATP-bd"/>
</dbReference>
<dbReference type="Proteomes" id="UP000284853">
    <property type="component" value="Unassembled WGS sequence"/>
</dbReference>
<evidence type="ECO:0000256" key="3">
    <source>
        <dbReference type="ARBA" id="ARBA00022840"/>
    </source>
</evidence>
<dbReference type="GeneID" id="302711509"/>
<dbReference type="SUPFAM" id="SSF52540">
    <property type="entry name" value="P-loop containing nucleoside triphosphate hydrolases"/>
    <property type="match status" value="1"/>
</dbReference>
<evidence type="ECO:0000256" key="2">
    <source>
        <dbReference type="ARBA" id="ARBA00022741"/>
    </source>
</evidence>
<dbReference type="SMART" id="SM00382">
    <property type="entry name" value="AAA"/>
    <property type="match status" value="1"/>
</dbReference>
<evidence type="ECO:0000313" key="5">
    <source>
        <dbReference type="EMBL" id="RKF66117.1"/>
    </source>
</evidence>
<organism evidence="5 6">
    <name type="scientific">Rahnella variigena</name>
    <dbReference type="NCBI Taxonomy" id="574964"/>
    <lineage>
        <taxon>Bacteria</taxon>
        <taxon>Pseudomonadati</taxon>
        <taxon>Pseudomonadota</taxon>
        <taxon>Gammaproteobacteria</taxon>
        <taxon>Enterobacterales</taxon>
        <taxon>Yersiniaceae</taxon>
        <taxon>Rahnella</taxon>
    </lineage>
</organism>
<dbReference type="PANTHER" id="PTHR43776">
    <property type="entry name" value="TRANSPORT ATP-BINDING PROTEIN"/>
    <property type="match status" value="1"/>
</dbReference>
<gene>
    <name evidence="5" type="ORF">CKQ54_22140</name>
</gene>
<comment type="caution">
    <text evidence="5">The sequence shown here is derived from an EMBL/GenBank/DDBJ whole genome shotgun (WGS) entry which is preliminary data.</text>
</comment>
<proteinExistence type="predicted"/>
<dbReference type="InterPro" id="IPR017871">
    <property type="entry name" value="ABC_transporter-like_CS"/>
</dbReference>
<keyword evidence="6" id="KW-1185">Reference proteome</keyword>
<name>A0ABX9PML0_9GAMM</name>
<dbReference type="PROSITE" id="PS00211">
    <property type="entry name" value="ABC_TRANSPORTER_1"/>
    <property type="match status" value="1"/>
</dbReference>
<dbReference type="Pfam" id="PF00005">
    <property type="entry name" value="ABC_tran"/>
    <property type="match status" value="1"/>
</dbReference>
<evidence type="ECO:0000256" key="1">
    <source>
        <dbReference type="ARBA" id="ARBA00022448"/>
    </source>
</evidence>
<dbReference type="Gene3D" id="3.40.50.300">
    <property type="entry name" value="P-loop containing nucleotide triphosphate hydrolases"/>
    <property type="match status" value="1"/>
</dbReference>
<dbReference type="GO" id="GO:0005524">
    <property type="term" value="F:ATP binding"/>
    <property type="evidence" value="ECO:0007669"/>
    <property type="project" value="UniProtKB-KW"/>
</dbReference>
<dbReference type="InterPro" id="IPR003593">
    <property type="entry name" value="AAA+_ATPase"/>
</dbReference>
<evidence type="ECO:0000313" key="6">
    <source>
        <dbReference type="Proteomes" id="UP000284853"/>
    </source>
</evidence>
<protein>
    <submittedName>
        <fullName evidence="5">ABC transporter ATP-binding protein</fullName>
    </submittedName>
</protein>